<dbReference type="PANTHER" id="PTHR10293">
    <property type="entry name" value="GLUTAREDOXIN FAMILY MEMBER"/>
    <property type="match status" value="1"/>
</dbReference>
<dbReference type="VEuPathDB" id="FungiDB:CD36_07110"/>
<evidence type="ECO:0000256" key="6">
    <source>
        <dbReference type="ARBA" id="ARBA00067618"/>
    </source>
</evidence>
<keyword evidence="11" id="KW-1185">Reference proteome</keyword>
<accession>B9W8E7</accession>
<dbReference type="Gene3D" id="3.40.30.10">
    <property type="entry name" value="Glutaredoxin"/>
    <property type="match status" value="1"/>
</dbReference>
<evidence type="ECO:0000256" key="4">
    <source>
        <dbReference type="ARBA" id="ARBA00023014"/>
    </source>
</evidence>
<evidence type="ECO:0000256" key="7">
    <source>
        <dbReference type="SAM" id="MobiDB-lite"/>
    </source>
</evidence>
<dbReference type="GO" id="GO:0015036">
    <property type="term" value="F:disulfide oxidoreductase activity"/>
    <property type="evidence" value="ECO:0007669"/>
    <property type="project" value="UniProtKB-ARBA"/>
</dbReference>
<dbReference type="GO" id="GO:0044571">
    <property type="term" value="P:[2Fe-2S] cluster assembly"/>
    <property type="evidence" value="ECO:0007669"/>
    <property type="project" value="UniProtKB-ARBA"/>
</dbReference>
<feature type="compositionally biased region" description="Polar residues" evidence="7">
    <location>
        <begin position="161"/>
        <end position="173"/>
    </location>
</feature>
<dbReference type="OrthoDB" id="415696at2759"/>
<dbReference type="Pfam" id="PF00462">
    <property type="entry name" value="Glutaredoxin"/>
    <property type="match status" value="1"/>
</dbReference>
<dbReference type="SUPFAM" id="SSF52833">
    <property type="entry name" value="Thioredoxin-like"/>
    <property type="match status" value="1"/>
</dbReference>
<feature type="compositionally biased region" description="Acidic residues" evidence="7">
    <location>
        <begin position="146"/>
        <end position="159"/>
    </location>
</feature>
<evidence type="ECO:0000256" key="3">
    <source>
        <dbReference type="ARBA" id="ARBA00023004"/>
    </source>
</evidence>
<keyword evidence="3" id="KW-0408">Iron</keyword>
<evidence type="ECO:0000259" key="8">
    <source>
        <dbReference type="Pfam" id="PF00462"/>
    </source>
</evidence>
<proteinExistence type="predicted"/>
<organism evidence="10 11">
    <name type="scientific">Candida dubliniensis (strain CD36 / ATCC MYA-646 / CBS 7987 / NCPF 3949 / NRRL Y-17841)</name>
    <name type="common">Yeast</name>
    <dbReference type="NCBI Taxonomy" id="573826"/>
    <lineage>
        <taxon>Eukaryota</taxon>
        <taxon>Fungi</taxon>
        <taxon>Dikarya</taxon>
        <taxon>Ascomycota</taxon>
        <taxon>Saccharomycotina</taxon>
        <taxon>Pichiomycetes</taxon>
        <taxon>Debaryomycetaceae</taxon>
        <taxon>Candida/Lodderomyces clade</taxon>
        <taxon>Candida</taxon>
    </lineage>
</organism>
<name>B9W8E7_CANDC</name>
<dbReference type="HOGENOM" id="CLU_026126_2_0_1"/>
<feature type="domain" description="Glutaredoxin" evidence="8">
    <location>
        <begin position="52"/>
        <end position="119"/>
    </location>
</feature>
<dbReference type="GeneID" id="8044909"/>
<keyword evidence="5" id="KW-0676">Redox-active center</keyword>
<dbReference type="InterPro" id="IPR036249">
    <property type="entry name" value="Thioredoxin-like_sf"/>
</dbReference>
<keyword evidence="2" id="KW-0479">Metal-binding</keyword>
<dbReference type="RefSeq" id="XP_002417368.1">
    <property type="nucleotide sequence ID" value="XM_002417323.1"/>
</dbReference>
<evidence type="ECO:0000256" key="5">
    <source>
        <dbReference type="ARBA" id="ARBA00023284"/>
    </source>
</evidence>
<dbReference type="InterPro" id="IPR002109">
    <property type="entry name" value="Glutaredoxin"/>
</dbReference>
<dbReference type="CDD" id="cd03028">
    <property type="entry name" value="GRX_PICOT_like"/>
    <property type="match status" value="1"/>
</dbReference>
<dbReference type="InterPro" id="IPR033658">
    <property type="entry name" value="GRX_PICOT-like"/>
</dbReference>
<dbReference type="EMBL" id="FM992688">
    <property type="protein sequence ID" value="CAX45017.1"/>
    <property type="molecule type" value="Genomic_DNA"/>
</dbReference>
<dbReference type="Proteomes" id="UP000002605">
    <property type="component" value="Chromosome 1"/>
</dbReference>
<dbReference type="NCBIfam" id="TIGR00365">
    <property type="entry name" value="Grx4 family monothiol glutaredoxin"/>
    <property type="match status" value="1"/>
</dbReference>
<dbReference type="GO" id="GO:0046872">
    <property type="term" value="F:metal ion binding"/>
    <property type="evidence" value="ECO:0007669"/>
    <property type="project" value="UniProtKB-KW"/>
</dbReference>
<feature type="region of interest" description="Disordered" evidence="7">
    <location>
        <begin position="146"/>
        <end position="173"/>
    </location>
</feature>
<dbReference type="GO" id="GO:0051537">
    <property type="term" value="F:2 iron, 2 sulfur cluster binding"/>
    <property type="evidence" value="ECO:0007669"/>
    <property type="project" value="UniProtKB-KW"/>
</dbReference>
<dbReference type="GO" id="GO:0005759">
    <property type="term" value="C:mitochondrial matrix"/>
    <property type="evidence" value="ECO:0007669"/>
    <property type="project" value="TreeGrafter"/>
</dbReference>
<dbReference type="KEGG" id="cdu:CD36_07110"/>
<keyword evidence="4" id="KW-0411">Iron-sulfur</keyword>
<protein>
    <recommendedName>
        <fullName evidence="6">Monothiol glutaredoxin-5, mitochondrial</fullName>
    </recommendedName>
</protein>
<evidence type="ECO:0000256" key="2">
    <source>
        <dbReference type="ARBA" id="ARBA00022723"/>
    </source>
</evidence>
<evidence type="ECO:0000313" key="9">
    <source>
        <dbReference type="CGD" id="CAL0000159862"/>
    </source>
</evidence>
<dbReference type="FunFam" id="3.40.30.10:FF:000005">
    <property type="entry name" value="Glutaredoxin 5"/>
    <property type="match status" value="1"/>
</dbReference>
<keyword evidence="1" id="KW-0001">2Fe-2S</keyword>
<dbReference type="CGD" id="CAL0000159862">
    <property type="gene designation" value="Cd36_07110"/>
</dbReference>
<gene>
    <name evidence="9" type="ordered locus">Cd36_07110</name>
    <name evidence="10" type="ORF">CD36_07110</name>
</gene>
<dbReference type="AlphaFoldDB" id="B9W8E7"/>
<dbReference type="eggNOG" id="KOG0911">
    <property type="taxonomic scope" value="Eukaryota"/>
</dbReference>
<reference evidence="10 11" key="1">
    <citation type="journal article" date="2009" name="Genome Res.">
        <title>Comparative genomics of the fungal pathogens Candida dubliniensis and Candida albicans.</title>
        <authorList>
            <person name="Jackson A.P."/>
            <person name="Gamble J.A."/>
            <person name="Yeomans T."/>
            <person name="Moran G.P."/>
            <person name="Saunders D."/>
            <person name="Harris D."/>
            <person name="Aslett M."/>
            <person name="Barrell J.F."/>
            <person name="Butler G."/>
            <person name="Citiulo F."/>
            <person name="Coleman D.C."/>
            <person name="de Groot P.W.J."/>
            <person name="Goodwin T.J."/>
            <person name="Quail M.A."/>
            <person name="McQuillan J."/>
            <person name="Munro C.A."/>
            <person name="Pain A."/>
            <person name="Poulter R.T."/>
            <person name="Rajandream M.A."/>
            <person name="Renauld H."/>
            <person name="Spiering M.J."/>
            <person name="Tivey A."/>
            <person name="Gow N.A.R."/>
            <person name="Barrell B."/>
            <person name="Sullivan D.J."/>
            <person name="Berriman M."/>
        </authorList>
    </citation>
    <scope>NUCLEOTIDE SEQUENCE [LARGE SCALE GENOMIC DNA]</scope>
    <source>
        <strain evidence="11">CD36 / ATCC MYA-646 / CBS 7987 / NCPF 3949 / NRRL Y-17841</strain>
    </source>
</reference>
<dbReference type="InterPro" id="IPR004480">
    <property type="entry name" value="Monothiol_GRX-rel"/>
</dbReference>
<evidence type="ECO:0000256" key="1">
    <source>
        <dbReference type="ARBA" id="ARBA00022714"/>
    </source>
</evidence>
<dbReference type="PROSITE" id="PS51354">
    <property type="entry name" value="GLUTAREDOXIN_2"/>
    <property type="match status" value="1"/>
</dbReference>
<evidence type="ECO:0000313" key="10">
    <source>
        <dbReference type="EMBL" id="CAX45017.1"/>
    </source>
</evidence>
<dbReference type="PANTHER" id="PTHR10293:SF16">
    <property type="entry name" value="GLUTAREDOXIN-RELATED PROTEIN 5, MITOCHONDRIAL"/>
    <property type="match status" value="1"/>
</dbReference>
<sequence length="173" mass="19376">MFRRSLLSTTKFINKSTNLLSKGNFHGNFQQYRFISTELKDALDKAIITSPVVLFMKGTPEFPQCGFSKATIQILGQQGVNPEKFAAYNVLEDSELREGIKEYSSWPTIPQLYINGEFIGGCDIITTMAQNGELAELLEESNALIPEEENEESIQEDDSSNTVQSANIKPNRD</sequence>
<evidence type="ECO:0000313" key="11">
    <source>
        <dbReference type="Proteomes" id="UP000002605"/>
    </source>
</evidence>